<name>A0A6C0D9K3_9ZZZZ</name>
<proteinExistence type="predicted"/>
<dbReference type="AlphaFoldDB" id="A0A6C0D9K3"/>
<protein>
    <submittedName>
        <fullName evidence="1">Uncharacterized protein</fullName>
    </submittedName>
</protein>
<dbReference type="EMBL" id="MN739556">
    <property type="protein sequence ID" value="QHT13032.1"/>
    <property type="molecule type" value="Genomic_DNA"/>
</dbReference>
<sequence>MNFSKINDIINKQKILKKQKRKQLLFNSFGGVSNVNYCNPTLNLNVKLNELNENSDFNEYMIALKNNSVDEFYDKCNKKQKNYVVNKYIFNNIVYIKKNIFKIINVYQPEYKNRRATGFGDFIRGSYFIIQFCEKFKLEYEIKINHAIKNYLSFYSKKNKLDEHYEKNIPYEETKKFTSDEDIYFFEPDNFNIFNNVNSDDELIDKKIEMIYDFSCYLKEQKINNRSVKIYTISFPFQEITDKQQNKMKEILEPTNEIKQILNNALINNNLISNNYKVIQIRNGDNILINDEHLNEDFLKTIQTEINKIYMSSNKALNCKYLLISDSVKIKDYINKRFPNIITINNKITHIGEGVNLVVNDEKIKNTLLDFYLMANSNEIISFSCYEHGSGFSRWCATTYDIPYTCTIIKNE</sequence>
<dbReference type="Gene3D" id="3.40.50.11350">
    <property type="match status" value="1"/>
</dbReference>
<evidence type="ECO:0000313" key="1">
    <source>
        <dbReference type="EMBL" id="QHT13032.1"/>
    </source>
</evidence>
<organism evidence="1">
    <name type="scientific">viral metagenome</name>
    <dbReference type="NCBI Taxonomy" id="1070528"/>
    <lineage>
        <taxon>unclassified sequences</taxon>
        <taxon>metagenomes</taxon>
        <taxon>organismal metagenomes</taxon>
    </lineage>
</organism>
<reference evidence="1" key="1">
    <citation type="journal article" date="2020" name="Nature">
        <title>Giant virus diversity and host interactions through global metagenomics.</title>
        <authorList>
            <person name="Schulz F."/>
            <person name="Roux S."/>
            <person name="Paez-Espino D."/>
            <person name="Jungbluth S."/>
            <person name="Walsh D.A."/>
            <person name="Denef V.J."/>
            <person name="McMahon K.D."/>
            <person name="Konstantinidis K.T."/>
            <person name="Eloe-Fadrosh E.A."/>
            <person name="Kyrpides N.C."/>
            <person name="Woyke T."/>
        </authorList>
    </citation>
    <scope>NUCLEOTIDE SEQUENCE</scope>
    <source>
        <strain evidence="1">GVMAG-M-3300023174-130</strain>
    </source>
</reference>
<accession>A0A6C0D9K3</accession>